<dbReference type="SUPFAM" id="SSF53807">
    <property type="entry name" value="Helical backbone' metal receptor"/>
    <property type="match status" value="1"/>
</dbReference>
<feature type="chain" id="PRO_5034127858" evidence="5">
    <location>
        <begin position="26"/>
        <end position="341"/>
    </location>
</feature>
<dbReference type="Pfam" id="PF01297">
    <property type="entry name" value="ZnuA"/>
    <property type="match status" value="1"/>
</dbReference>
<organism evidence="6 7">
    <name type="scientific">Nanchangia anserum</name>
    <dbReference type="NCBI Taxonomy" id="2692125"/>
    <lineage>
        <taxon>Bacteria</taxon>
        <taxon>Bacillati</taxon>
        <taxon>Actinomycetota</taxon>
        <taxon>Actinomycetes</taxon>
        <taxon>Actinomycetales</taxon>
        <taxon>Actinomycetaceae</taxon>
        <taxon>Nanchangia</taxon>
    </lineage>
</organism>
<dbReference type="GO" id="GO:0046872">
    <property type="term" value="F:metal ion binding"/>
    <property type="evidence" value="ECO:0007669"/>
    <property type="project" value="InterPro"/>
</dbReference>
<dbReference type="InterPro" id="IPR050492">
    <property type="entry name" value="Bact_metal-bind_prot9"/>
</dbReference>
<evidence type="ECO:0000313" key="7">
    <source>
        <dbReference type="Proteomes" id="UP000627538"/>
    </source>
</evidence>
<evidence type="ECO:0000256" key="5">
    <source>
        <dbReference type="SAM" id="SignalP"/>
    </source>
</evidence>
<dbReference type="Proteomes" id="UP000627538">
    <property type="component" value="Unassembled WGS sequence"/>
</dbReference>
<evidence type="ECO:0000256" key="2">
    <source>
        <dbReference type="ARBA" id="ARBA00022448"/>
    </source>
</evidence>
<reference evidence="6 7" key="1">
    <citation type="submission" date="2020-08" db="EMBL/GenBank/DDBJ databases">
        <title>Winkia gen. nov., sp. nov., isolated from faeces of the Anser albifrons in China.</title>
        <authorList>
            <person name="Liu Q."/>
        </authorList>
    </citation>
    <scope>NUCLEOTIDE SEQUENCE [LARGE SCALE GENOMIC DNA]</scope>
    <source>
        <strain evidence="6 7">C62</strain>
    </source>
</reference>
<gene>
    <name evidence="6" type="ORF">H8R10_02375</name>
</gene>
<evidence type="ECO:0000256" key="3">
    <source>
        <dbReference type="ARBA" id="ARBA00022729"/>
    </source>
</evidence>
<dbReference type="RefSeq" id="WP_191071154.1">
    <property type="nucleotide sequence ID" value="NZ_CP060506.1"/>
</dbReference>
<dbReference type="EMBL" id="JACRUO010000001">
    <property type="protein sequence ID" value="MBD3689080.1"/>
    <property type="molecule type" value="Genomic_DNA"/>
</dbReference>
<accession>A0A8I0GBF2</accession>
<name>A0A8I0GBF2_9ACTO</name>
<dbReference type="InterPro" id="IPR006127">
    <property type="entry name" value="ZnuA-like"/>
</dbReference>
<comment type="similarity">
    <text evidence="1">Belongs to the bacterial solute-binding protein 9 family.</text>
</comment>
<feature type="compositionally biased region" description="Acidic residues" evidence="4">
    <location>
        <begin position="133"/>
        <end position="144"/>
    </location>
</feature>
<sequence>MKFRYCAFPAALATAALALVGCSQGADSTAKSTSSASSGEVSVVASFYPLAYLAEQIGGDHVSITNLTPSGEAHDAELSASQVDDVANADVVIYEKEFQPSVDEAIEQAKPARVVDVADHVDLVPIEQHESGVDEADGDADEHDEADHDHADHDHGDHDHAGHHHHGSKDPHFWLDPHLYADAIDPIVESLSQADKAHAADYKANGEKLRESLTKLDDKYAKTLTNCQTPTIVVAHEAYGYMADQYHFTQVGVSGINPEQETSAKRLEAVAKVAQDNHVSVLFSESALNAKDSQTLAKQLGITTKVLDPLETQTDSSKDYIAVMESNLASLSEAMQCQPAK</sequence>
<keyword evidence="3 5" id="KW-0732">Signal</keyword>
<feature type="compositionally biased region" description="Basic and acidic residues" evidence="4">
    <location>
        <begin position="145"/>
        <end position="160"/>
    </location>
</feature>
<dbReference type="AlphaFoldDB" id="A0A8I0GBF2"/>
<dbReference type="GO" id="GO:0030001">
    <property type="term" value="P:metal ion transport"/>
    <property type="evidence" value="ECO:0007669"/>
    <property type="project" value="InterPro"/>
</dbReference>
<dbReference type="Gene3D" id="3.40.50.1980">
    <property type="entry name" value="Nitrogenase molybdenum iron protein domain"/>
    <property type="match status" value="2"/>
</dbReference>
<keyword evidence="2" id="KW-0813">Transport</keyword>
<evidence type="ECO:0000256" key="1">
    <source>
        <dbReference type="ARBA" id="ARBA00011028"/>
    </source>
</evidence>
<protein>
    <submittedName>
        <fullName evidence="6">Zinc ABC transporter substrate-binding protein</fullName>
    </submittedName>
</protein>
<keyword evidence="7" id="KW-1185">Reference proteome</keyword>
<feature type="region of interest" description="Disordered" evidence="4">
    <location>
        <begin position="129"/>
        <end position="169"/>
    </location>
</feature>
<dbReference type="PROSITE" id="PS51257">
    <property type="entry name" value="PROKAR_LIPOPROTEIN"/>
    <property type="match status" value="1"/>
</dbReference>
<proteinExistence type="inferred from homology"/>
<evidence type="ECO:0000256" key="4">
    <source>
        <dbReference type="SAM" id="MobiDB-lite"/>
    </source>
</evidence>
<dbReference type="PANTHER" id="PTHR42953">
    <property type="entry name" value="HIGH-AFFINITY ZINC UPTAKE SYSTEM PROTEIN ZNUA-RELATED"/>
    <property type="match status" value="1"/>
</dbReference>
<dbReference type="PANTHER" id="PTHR42953:SF3">
    <property type="entry name" value="HIGH-AFFINITY ZINC UPTAKE SYSTEM PROTEIN ZNUA"/>
    <property type="match status" value="1"/>
</dbReference>
<feature type="signal peptide" evidence="5">
    <location>
        <begin position="1"/>
        <end position="25"/>
    </location>
</feature>
<comment type="caution">
    <text evidence="6">The sequence shown here is derived from an EMBL/GenBank/DDBJ whole genome shotgun (WGS) entry which is preliminary data.</text>
</comment>
<evidence type="ECO:0000313" key="6">
    <source>
        <dbReference type="EMBL" id="MBD3689080.1"/>
    </source>
</evidence>